<evidence type="ECO:0000313" key="4">
    <source>
        <dbReference type="Proteomes" id="UP000008065"/>
    </source>
</evidence>
<feature type="non-terminal residue" evidence="3">
    <location>
        <position position="1"/>
    </location>
</feature>
<dbReference type="HOGENOM" id="CLU_000384_35_1_1"/>
<dbReference type="Proteomes" id="UP000008065">
    <property type="component" value="Unassembled WGS sequence"/>
</dbReference>
<dbReference type="KEGG" id="nte:NEUTE1DRAFT42835"/>
<evidence type="ECO:0008006" key="5">
    <source>
        <dbReference type="Google" id="ProtNLM"/>
    </source>
</evidence>
<gene>
    <name evidence="3" type="ORF">NEUTE1DRAFT_42835</name>
</gene>
<dbReference type="OrthoDB" id="4928101at2759"/>
<dbReference type="Gene3D" id="3.30.70.270">
    <property type="match status" value="1"/>
</dbReference>
<dbReference type="PANTHER" id="PTHR24559:SF444">
    <property type="entry name" value="REVERSE TRANSCRIPTASE DOMAIN-CONTAINING PROTEIN"/>
    <property type="match status" value="1"/>
</dbReference>
<dbReference type="PANTHER" id="PTHR24559">
    <property type="entry name" value="TRANSPOSON TY3-I GAG-POL POLYPROTEIN"/>
    <property type="match status" value="1"/>
</dbReference>
<dbReference type="VEuPathDB" id="FungiDB:NEUTE1DRAFT_42835"/>
<dbReference type="InterPro" id="IPR043502">
    <property type="entry name" value="DNA/RNA_pol_sf"/>
</dbReference>
<sequence length="88" mass="10512">EEFLVFKKILWNLIDKGFIRAKALALILFVKKLGSSVRIYINYRGINNITFKSHYLLPFIKKTLNAIYYIKVFIKFNIIIAFNRIRIK</sequence>
<evidence type="ECO:0000256" key="2">
    <source>
        <dbReference type="ARBA" id="ARBA00023128"/>
    </source>
</evidence>
<organism evidence="3 4">
    <name type="scientific">Neurospora tetrasperma (strain FGSC 2508 / ATCC MYA-4615 / P0657)</name>
    <dbReference type="NCBI Taxonomy" id="510951"/>
    <lineage>
        <taxon>Eukaryota</taxon>
        <taxon>Fungi</taxon>
        <taxon>Dikarya</taxon>
        <taxon>Ascomycota</taxon>
        <taxon>Pezizomycotina</taxon>
        <taxon>Sordariomycetes</taxon>
        <taxon>Sordariomycetidae</taxon>
        <taxon>Sordariales</taxon>
        <taxon>Sordariaceae</taxon>
        <taxon>Neurospora</taxon>
    </lineage>
</organism>
<evidence type="ECO:0000256" key="1">
    <source>
        <dbReference type="ARBA" id="ARBA00004173"/>
    </source>
</evidence>
<proteinExistence type="predicted"/>
<dbReference type="RefSeq" id="XP_009850329.1">
    <property type="nucleotide sequence ID" value="XM_009852027.1"/>
</dbReference>
<dbReference type="GO" id="GO:0005739">
    <property type="term" value="C:mitochondrion"/>
    <property type="evidence" value="ECO:0007669"/>
    <property type="project" value="UniProtKB-SubCell"/>
</dbReference>
<dbReference type="Gene3D" id="3.10.10.10">
    <property type="entry name" value="HIV Type 1 Reverse Transcriptase, subunit A, domain 1"/>
    <property type="match status" value="1"/>
</dbReference>
<dbReference type="AlphaFoldDB" id="F8MME3"/>
<keyword evidence="4" id="KW-1185">Reference proteome</keyword>
<dbReference type="EMBL" id="GL891304">
    <property type="protein sequence ID" value="EGO57817.1"/>
    <property type="molecule type" value="Genomic_DNA"/>
</dbReference>
<reference evidence="4" key="1">
    <citation type="journal article" date="2011" name="Genetics">
        <title>Massive changes in genome architecture accompany the transition to self-fertility in the filamentous fungus Neurospora tetrasperma.</title>
        <authorList>
            <person name="Ellison C.E."/>
            <person name="Stajich J.E."/>
            <person name="Jacobson D.J."/>
            <person name="Natvig D.O."/>
            <person name="Lapidus A."/>
            <person name="Foster B."/>
            <person name="Aerts A."/>
            <person name="Riley R."/>
            <person name="Lindquist E.A."/>
            <person name="Grigoriev I.V."/>
            <person name="Taylor J.W."/>
        </authorList>
    </citation>
    <scope>NUCLEOTIDE SEQUENCE [LARGE SCALE GENOMIC DNA]</scope>
    <source>
        <strain evidence="4">FGSC 2508 / P0657</strain>
    </source>
</reference>
<protein>
    <recommendedName>
        <fullName evidence="5">Reverse transcriptase domain-containing protein</fullName>
    </recommendedName>
</protein>
<dbReference type="InterPro" id="IPR053134">
    <property type="entry name" value="RNA-dir_DNA_polymerase"/>
</dbReference>
<accession>F8MME3</accession>
<keyword evidence="2" id="KW-0496">Mitochondrion</keyword>
<dbReference type="InterPro" id="IPR043128">
    <property type="entry name" value="Rev_trsase/Diguanyl_cyclase"/>
</dbReference>
<name>F8MME3_NEUT8</name>
<dbReference type="GeneID" id="20827872"/>
<evidence type="ECO:0000313" key="3">
    <source>
        <dbReference type="EMBL" id="EGO57817.1"/>
    </source>
</evidence>
<comment type="subcellular location">
    <subcellularLocation>
        <location evidence="1">Mitochondrion</location>
    </subcellularLocation>
</comment>
<dbReference type="SUPFAM" id="SSF56672">
    <property type="entry name" value="DNA/RNA polymerases"/>
    <property type="match status" value="1"/>
</dbReference>